<keyword evidence="2 4" id="KW-0863">Zinc-finger</keyword>
<organism evidence="9 10">
    <name type="scientific">Eremothecium gossypii (strain ATCC 10895 / CBS 109.51 / FGSC 9923 / NRRL Y-1056)</name>
    <name type="common">Yeast</name>
    <name type="synonym">Ashbya gossypii</name>
    <dbReference type="NCBI Taxonomy" id="284811"/>
    <lineage>
        <taxon>Eukaryota</taxon>
        <taxon>Fungi</taxon>
        <taxon>Dikarya</taxon>
        <taxon>Ascomycota</taxon>
        <taxon>Saccharomycotina</taxon>
        <taxon>Saccharomycetes</taxon>
        <taxon>Saccharomycetales</taxon>
        <taxon>Saccharomycetaceae</taxon>
        <taxon>Eremothecium</taxon>
    </lineage>
</organism>
<dbReference type="Pfam" id="PF13639">
    <property type="entry name" value="zf-RING_2"/>
    <property type="match status" value="1"/>
</dbReference>
<feature type="region of interest" description="Disordered" evidence="5">
    <location>
        <begin position="1"/>
        <end position="25"/>
    </location>
</feature>
<dbReference type="Pfam" id="PF14599">
    <property type="entry name" value="zinc_ribbon_6"/>
    <property type="match status" value="1"/>
</dbReference>
<dbReference type="InterPro" id="IPR037275">
    <property type="entry name" value="Znf_CTCHY_sf"/>
</dbReference>
<evidence type="ECO:0000256" key="1">
    <source>
        <dbReference type="ARBA" id="ARBA00022723"/>
    </source>
</evidence>
<dbReference type="GO" id="GO:0061630">
    <property type="term" value="F:ubiquitin protein ligase activity"/>
    <property type="evidence" value="ECO:0000318"/>
    <property type="project" value="GO_Central"/>
</dbReference>
<dbReference type="Pfam" id="PF05495">
    <property type="entry name" value="zf-CHY"/>
    <property type="match status" value="1"/>
</dbReference>
<gene>
    <name evidence="9" type="ORF">AGOS_AGL073CB</name>
</gene>
<reference evidence="10" key="2">
    <citation type="journal article" date="2013" name="G3 (Bethesda)">
        <title>Genomes of Ashbya fungi isolated from insects reveal four mating-type loci, numerous translocations, lack of transposons, and distinct gene duplications.</title>
        <authorList>
            <person name="Dietrich F.S."/>
            <person name="Voegeli S."/>
            <person name="Kuo S."/>
            <person name="Philippsen P."/>
        </authorList>
    </citation>
    <scope>GENOME REANNOTATION</scope>
    <source>
        <strain evidence="10">ATCC 10895 / CBS 109.51 / FGSC 9923 / NRRL Y-1056</strain>
    </source>
</reference>
<dbReference type="Proteomes" id="UP000000591">
    <property type="component" value="Chromosome VII"/>
</dbReference>
<dbReference type="GO" id="GO:0016567">
    <property type="term" value="P:protein ubiquitination"/>
    <property type="evidence" value="ECO:0000318"/>
    <property type="project" value="GO_Central"/>
</dbReference>
<dbReference type="InterPro" id="IPR008913">
    <property type="entry name" value="Znf_CHY"/>
</dbReference>
<keyword evidence="10" id="KW-1185">Reference proteome</keyword>
<dbReference type="STRING" id="284811.D8FGG2"/>
<proteinExistence type="predicted"/>
<dbReference type="InterPro" id="IPR017921">
    <property type="entry name" value="Znf_CTCHY"/>
</dbReference>
<evidence type="ECO:0000256" key="4">
    <source>
        <dbReference type="PROSITE-ProRule" id="PRU00601"/>
    </source>
</evidence>
<dbReference type="eggNOG" id="KOG1940">
    <property type="taxonomic scope" value="Eukaryota"/>
</dbReference>
<keyword evidence="3" id="KW-0862">Zinc</keyword>
<feature type="domain" description="RING-type" evidence="6">
    <location>
        <begin position="283"/>
        <end position="326"/>
    </location>
</feature>
<dbReference type="InterPro" id="IPR013083">
    <property type="entry name" value="Znf_RING/FYVE/PHD"/>
</dbReference>
<dbReference type="PANTHER" id="PTHR21319">
    <property type="entry name" value="RING FINGER AND CHY ZINC FINGER DOMAIN-CONTAINING PROTEIN 1"/>
    <property type="match status" value="1"/>
</dbReference>
<feature type="domain" description="CTCHY-type" evidence="8">
    <location>
        <begin position="216"/>
        <end position="282"/>
    </location>
</feature>
<dbReference type="Gene3D" id="2.20.28.10">
    <property type="match status" value="1"/>
</dbReference>
<sequence length="482" mass="51645">MATGSTVQERGGTEPHTEEEEEDALDQVCRGFPPLALPGEAFSAVAALLRTLQATAAAGERPAAAPKAAAAAAPTAGLDELAALARWDGALAEDEGALRARLQRIHALAGPDARAKARAAQALMSRAHAAAAAPPPPPPPPPPPSYHPSGALGCAHYMRNCALLCSTCHTWHVCRLCHDAVADHPLQQPPPTRVACMFCSAVQPPAAACTACGRRLARYFCAPCVLYDNDDAKDIYHCDRCGICRLGLGLGHDFFHCDGCGACLAIELRGNHRCTEAATRAPCPICADDMFTSVRPVMYMSPCGHAIHKHCFAAHTRHSYKCPHCRVSVLNMEARFRVLDRELADAPLPEPYALWRCDILCNDCAARSTCRFHILGLRCGHCASYNTRQLRLLRPDDPAPDAPDDTQAAQRASLLRALFHHETVSPLIDPSHVTAGIDDYLRRVPAAPSLPSPATEASARLVALGRCLRHLLAPPESPPRGP</sequence>
<dbReference type="SUPFAM" id="SSF161219">
    <property type="entry name" value="CHY zinc finger-like"/>
    <property type="match status" value="1"/>
</dbReference>
<accession>D8FGG2</accession>
<dbReference type="InterPro" id="IPR037274">
    <property type="entry name" value="Znf_CHY_sf"/>
</dbReference>
<evidence type="ECO:0000259" key="8">
    <source>
        <dbReference type="PROSITE" id="PS51270"/>
    </source>
</evidence>
<dbReference type="InterPro" id="IPR001841">
    <property type="entry name" value="Znf_RING"/>
</dbReference>
<dbReference type="SUPFAM" id="SSF161245">
    <property type="entry name" value="Zinc hairpin stack"/>
    <property type="match status" value="1"/>
</dbReference>
<evidence type="ECO:0000256" key="5">
    <source>
        <dbReference type="SAM" id="MobiDB-lite"/>
    </source>
</evidence>
<dbReference type="Gene3D" id="3.30.40.10">
    <property type="entry name" value="Zinc/RING finger domain, C3HC4 (zinc finger)"/>
    <property type="match status" value="1"/>
</dbReference>
<dbReference type="EMBL" id="AE016820">
    <property type="protein sequence ID" value="ADJ41739.1"/>
    <property type="molecule type" value="Genomic_DNA"/>
</dbReference>
<keyword evidence="1" id="KW-0479">Metal-binding</keyword>
<dbReference type="RefSeq" id="NP_001342232.1">
    <property type="nucleotide sequence ID" value="NM_001355358.1"/>
</dbReference>
<evidence type="ECO:0000313" key="10">
    <source>
        <dbReference type="Proteomes" id="UP000000591"/>
    </source>
</evidence>
<dbReference type="SUPFAM" id="SSF101447">
    <property type="entry name" value="Formin homology 2 domain (FH2 domain)"/>
    <property type="match status" value="1"/>
</dbReference>
<dbReference type="PROSITE" id="PS51266">
    <property type="entry name" value="ZF_CHY"/>
    <property type="match status" value="1"/>
</dbReference>
<evidence type="ECO:0000259" key="7">
    <source>
        <dbReference type="PROSITE" id="PS51266"/>
    </source>
</evidence>
<dbReference type="GeneID" id="9487909"/>
<evidence type="ECO:0000256" key="3">
    <source>
        <dbReference type="ARBA" id="ARBA00022833"/>
    </source>
</evidence>
<dbReference type="PANTHER" id="PTHR21319:SF0">
    <property type="entry name" value="AND RING FINGER DOMAIN PROTEIN, PUTATIVE (AFU_ORTHOLOGUE AFUA_1G08900)-RELATED"/>
    <property type="match status" value="1"/>
</dbReference>
<feature type="domain" description="CHY-type" evidence="7">
    <location>
        <begin position="147"/>
        <end position="214"/>
    </location>
</feature>
<dbReference type="GO" id="GO:0006511">
    <property type="term" value="P:ubiquitin-dependent protein catabolic process"/>
    <property type="evidence" value="ECO:0000318"/>
    <property type="project" value="GO_Central"/>
</dbReference>
<dbReference type="OrthoDB" id="411372at2759"/>
<dbReference type="GO" id="GO:0008270">
    <property type="term" value="F:zinc ion binding"/>
    <property type="evidence" value="ECO:0007669"/>
    <property type="project" value="UniProtKB-KW"/>
</dbReference>
<dbReference type="InterPro" id="IPR039512">
    <property type="entry name" value="RCHY1_zinc-ribbon"/>
</dbReference>
<dbReference type="PROSITE" id="PS50089">
    <property type="entry name" value="ZF_RING_2"/>
    <property type="match status" value="1"/>
</dbReference>
<dbReference type="AlphaFoldDB" id="D8FGG2"/>
<evidence type="ECO:0000256" key="2">
    <source>
        <dbReference type="ARBA" id="ARBA00022771"/>
    </source>
</evidence>
<dbReference type="PROSITE" id="PS51270">
    <property type="entry name" value="ZF_CTCHY"/>
    <property type="match status" value="1"/>
</dbReference>
<reference evidence="9 10" key="1">
    <citation type="journal article" date="2004" name="Science">
        <title>The Ashbya gossypii genome as a tool for mapping the ancient Saccharomyces cerevisiae genome.</title>
        <authorList>
            <person name="Dietrich F.S."/>
            <person name="Voegeli S."/>
            <person name="Brachat S."/>
            <person name="Lerch A."/>
            <person name="Gates K."/>
            <person name="Steiner S."/>
            <person name="Mohr C."/>
            <person name="Pohlmann R."/>
            <person name="Luedi P."/>
            <person name="Choi S."/>
            <person name="Wing R.A."/>
            <person name="Flavier A."/>
            <person name="Gaffney T.D."/>
            <person name="Philippsen P."/>
        </authorList>
    </citation>
    <scope>NUCLEOTIDE SEQUENCE [LARGE SCALE GENOMIC DNA]</scope>
    <source>
        <strain evidence="10">ATCC 10895 / CBS 109.51 / FGSC 9923 / NRRL Y-1056</strain>
    </source>
</reference>
<dbReference type="SUPFAM" id="SSF57850">
    <property type="entry name" value="RING/U-box"/>
    <property type="match status" value="1"/>
</dbReference>
<evidence type="ECO:0000259" key="6">
    <source>
        <dbReference type="PROSITE" id="PS50089"/>
    </source>
</evidence>
<dbReference type="KEGG" id="ago:AGOS_AGL073CB"/>
<name>D8FGG2_EREGS</name>
<dbReference type="HOGENOM" id="CLU_013368_7_1_1"/>
<dbReference type="SMART" id="SM00184">
    <property type="entry name" value="RING"/>
    <property type="match status" value="1"/>
</dbReference>
<evidence type="ECO:0000313" key="9">
    <source>
        <dbReference type="EMBL" id="ADJ41739.1"/>
    </source>
</evidence>
<dbReference type="InParanoid" id="D8FGG2"/>
<protein>
    <submittedName>
        <fullName evidence="9">AGL073C-Bp</fullName>
    </submittedName>
</protein>
<dbReference type="GO" id="GO:0005634">
    <property type="term" value="C:nucleus"/>
    <property type="evidence" value="ECO:0000318"/>
    <property type="project" value="GO_Central"/>
</dbReference>